<organism evidence="1">
    <name type="scientific">Streptomyces haneummycinicus</name>
    <dbReference type="NCBI Taxonomy" id="3074435"/>
    <lineage>
        <taxon>Bacteria</taxon>
        <taxon>Bacillati</taxon>
        <taxon>Actinomycetota</taxon>
        <taxon>Actinomycetes</taxon>
        <taxon>Kitasatosporales</taxon>
        <taxon>Streptomycetaceae</taxon>
        <taxon>Streptomyces</taxon>
    </lineage>
</organism>
<accession>A0AAT9HJ52</accession>
<dbReference type="AlphaFoldDB" id="A0AAT9HJ52"/>
<gene>
    <name evidence="1" type="ORF">SHKM778_37890</name>
</gene>
<dbReference type="EMBL" id="AP035768">
    <property type="protein sequence ID" value="BFO17401.1"/>
    <property type="molecule type" value="Genomic_DNA"/>
</dbReference>
<reference evidence="1" key="2">
    <citation type="submission" date="2024-07" db="EMBL/GenBank/DDBJ databases">
        <title>Streptomyces haneummycinica sp. nov., a new antibiotic-producing actinobacterium isolated from marine sediment.</title>
        <authorList>
            <person name="Uemura M."/>
            <person name="Hamada M."/>
            <person name="Hirano S."/>
            <person name="Kobayashi K."/>
            <person name="Ohshiro T."/>
            <person name="Kobayashi T."/>
            <person name="Terahara T."/>
        </authorList>
    </citation>
    <scope>NUCLEOTIDE SEQUENCE</scope>
    <source>
        <strain evidence="1">KM77-8</strain>
    </source>
</reference>
<name>A0AAT9HJ52_9ACTN</name>
<evidence type="ECO:0000313" key="1">
    <source>
        <dbReference type="EMBL" id="BFO17401.1"/>
    </source>
</evidence>
<protein>
    <submittedName>
        <fullName evidence="1">Uncharacterized protein</fullName>
    </submittedName>
</protein>
<proteinExistence type="predicted"/>
<sequence>MRDLAVQRAVVASWAPEAVETVSRAELERRAGRALSEGDVERLAAMSIVERGGEVFRVDPGLLRLGVELLDVPLSPETLLAARTALIEHSARRRTSCRGCCATRSRSGTRGMCGRCPRGCIRWWCRRC</sequence>
<reference evidence="1" key="1">
    <citation type="submission" date="2024-06" db="EMBL/GenBank/DDBJ databases">
        <authorList>
            <consortium name="consrtm"/>
            <person name="Uemura M."/>
            <person name="Terahara T."/>
        </authorList>
    </citation>
    <scope>NUCLEOTIDE SEQUENCE</scope>
    <source>
        <strain evidence="1">KM77-8</strain>
    </source>
</reference>